<dbReference type="PANTHER" id="PTHR48100:SF1">
    <property type="entry name" value="HISTIDINE PHOSPHATASE FAMILY PROTEIN-RELATED"/>
    <property type="match status" value="1"/>
</dbReference>
<organism evidence="2">
    <name type="scientific">Zea mays</name>
    <name type="common">Maize</name>
    <dbReference type="NCBI Taxonomy" id="4577"/>
    <lineage>
        <taxon>Eukaryota</taxon>
        <taxon>Viridiplantae</taxon>
        <taxon>Streptophyta</taxon>
        <taxon>Embryophyta</taxon>
        <taxon>Tracheophyta</taxon>
        <taxon>Spermatophyta</taxon>
        <taxon>Magnoliopsida</taxon>
        <taxon>Liliopsida</taxon>
        <taxon>Poales</taxon>
        <taxon>Poaceae</taxon>
        <taxon>PACMAD clade</taxon>
        <taxon>Panicoideae</taxon>
        <taxon>Andropogonodae</taxon>
        <taxon>Andropogoneae</taxon>
        <taxon>Tripsacinae</taxon>
        <taxon>Zea</taxon>
    </lineage>
</organism>
<proteinExistence type="inferred from homology"/>
<dbReference type="AlphaFoldDB" id="A0A1D6J380"/>
<dbReference type="ExpressionAtlas" id="A0A1D6J380">
    <property type="expression patterns" value="baseline and differential"/>
</dbReference>
<dbReference type="PANTHER" id="PTHR48100">
    <property type="entry name" value="BROAD-SPECIFICITY PHOSPHATASE YOR283W-RELATED"/>
    <property type="match status" value="1"/>
</dbReference>
<gene>
    <name evidence="2" type="ORF">ZEAMMB73_Zm00001d024965</name>
</gene>
<dbReference type="SUPFAM" id="SSF53254">
    <property type="entry name" value="Phosphoglycerate mutase-like"/>
    <property type="match status" value="1"/>
</dbReference>
<protein>
    <submittedName>
        <fullName evidence="2">Phosphoglycerate mutase-like protein</fullName>
    </submittedName>
</protein>
<comment type="similarity">
    <text evidence="1">Belongs to the phosphoglycerate mutase family.</text>
</comment>
<dbReference type="Gene3D" id="3.40.50.1240">
    <property type="entry name" value="Phosphoglycerate mutase-like"/>
    <property type="match status" value="1"/>
</dbReference>
<accession>A0A1D6J380</accession>
<dbReference type="EMBL" id="CM000786">
    <property type="protein sequence ID" value="AQK42493.1"/>
    <property type="molecule type" value="Genomic_DNA"/>
</dbReference>
<dbReference type="InterPro" id="IPR050275">
    <property type="entry name" value="PGM_Phosphatase"/>
</dbReference>
<sequence>MSSHPPSSTDSPVCIPFSALRLLTFHTTLLCLTLLSCPNPRAGMELGATTALYPLHRCKTIYLVRHAQGIHNVAGEKDFGAYMSHELFDAQLTPLGWNQVDGLREHVKKSGLAEKIELVISSPLLRYSLIENDEDVLWEPDVREPNEAVALRGMKFMDWLWTREEKEIAIVSHSGFLFHTLSMYSKECHPTISDEVSKHFANCELRSMVLVDRSMLGSYSSRFNYAGKNPTGLDVPSDIADKKQVDEAQKN</sequence>
<dbReference type="InterPro" id="IPR013078">
    <property type="entry name" value="His_Pase_superF_clade-1"/>
</dbReference>
<evidence type="ECO:0000256" key="1">
    <source>
        <dbReference type="ARBA" id="ARBA00038362"/>
    </source>
</evidence>
<reference evidence="2" key="1">
    <citation type="submission" date="2015-12" db="EMBL/GenBank/DDBJ databases">
        <title>Update maize B73 reference genome by single molecule sequencing technologies.</title>
        <authorList>
            <consortium name="Maize Genome Sequencing Project"/>
            <person name="Ware D."/>
        </authorList>
    </citation>
    <scope>NUCLEOTIDE SEQUENCE</scope>
    <source>
        <tissue evidence="2">Seedling</tissue>
    </source>
</reference>
<dbReference type="InterPro" id="IPR029033">
    <property type="entry name" value="His_PPase_superfam"/>
</dbReference>
<dbReference type="CDD" id="cd07067">
    <property type="entry name" value="HP_PGM_like"/>
    <property type="match status" value="1"/>
</dbReference>
<name>A0A1D6J380_MAIZE</name>
<evidence type="ECO:0000313" key="2">
    <source>
        <dbReference type="EMBL" id="AQK42493.1"/>
    </source>
</evidence>